<accession>A0A542EKG1</accession>
<evidence type="ECO:0000256" key="5">
    <source>
        <dbReference type="PIRSR" id="PIRSR604254-1"/>
    </source>
</evidence>
<evidence type="ECO:0000313" key="7">
    <source>
        <dbReference type="EMBL" id="TQJ15696.1"/>
    </source>
</evidence>
<keyword evidence="5" id="KW-0862">Zinc</keyword>
<dbReference type="EMBL" id="VFMO01000001">
    <property type="protein sequence ID" value="TQJ15696.1"/>
    <property type="molecule type" value="Genomic_DNA"/>
</dbReference>
<proteinExistence type="predicted"/>
<reference evidence="7 8" key="1">
    <citation type="submission" date="2019-06" db="EMBL/GenBank/DDBJ databases">
        <title>Sequencing the genomes of 1000 actinobacteria strains.</title>
        <authorList>
            <person name="Klenk H.-P."/>
        </authorList>
    </citation>
    <scope>NUCLEOTIDE SEQUENCE [LARGE SCALE GENOMIC DNA]</scope>
    <source>
        <strain evidence="7 8">DSM 19828</strain>
    </source>
</reference>
<evidence type="ECO:0000256" key="2">
    <source>
        <dbReference type="ARBA" id="ARBA00022692"/>
    </source>
</evidence>
<comment type="caution">
    <text evidence="7">The sequence shown here is derived from an EMBL/GenBank/DDBJ whole genome shotgun (WGS) entry which is preliminary data.</text>
</comment>
<keyword evidence="4 6" id="KW-0472">Membrane</keyword>
<dbReference type="Proteomes" id="UP000320806">
    <property type="component" value="Unassembled WGS sequence"/>
</dbReference>
<feature type="transmembrane region" description="Helical" evidence="6">
    <location>
        <begin position="171"/>
        <end position="192"/>
    </location>
</feature>
<feature type="binding site" evidence="5">
    <location>
        <position position="209"/>
    </location>
    <ligand>
        <name>Zn(2+)</name>
        <dbReference type="ChEBI" id="CHEBI:29105"/>
    </ligand>
</feature>
<evidence type="ECO:0000256" key="4">
    <source>
        <dbReference type="ARBA" id="ARBA00023136"/>
    </source>
</evidence>
<evidence type="ECO:0000313" key="8">
    <source>
        <dbReference type="Proteomes" id="UP000320806"/>
    </source>
</evidence>
<keyword evidence="5" id="KW-0479">Metal-binding</keyword>
<keyword evidence="8" id="KW-1185">Reference proteome</keyword>
<dbReference type="RefSeq" id="WP_141929181.1">
    <property type="nucleotide sequence ID" value="NZ_BAABCI010000001.1"/>
</dbReference>
<gene>
    <name evidence="7" type="ORF">FB459_3254</name>
</gene>
<dbReference type="AlphaFoldDB" id="A0A542EKG1"/>
<protein>
    <submittedName>
        <fullName evidence="7">Hemolysin III</fullName>
    </submittedName>
</protein>
<feature type="binding site" evidence="5">
    <location>
        <position position="76"/>
    </location>
    <ligand>
        <name>Zn(2+)</name>
        <dbReference type="ChEBI" id="CHEBI:29105"/>
    </ligand>
</feature>
<feature type="transmembrane region" description="Helical" evidence="6">
    <location>
        <begin position="207"/>
        <end position="228"/>
    </location>
</feature>
<evidence type="ECO:0000256" key="6">
    <source>
        <dbReference type="SAM" id="Phobius"/>
    </source>
</evidence>
<name>A0A542EKG1_9MICO</name>
<dbReference type="PANTHER" id="PTHR20855">
    <property type="entry name" value="ADIPOR/PROGESTIN RECEPTOR-RELATED"/>
    <property type="match status" value="1"/>
</dbReference>
<feature type="transmembrane region" description="Helical" evidence="6">
    <location>
        <begin position="144"/>
        <end position="164"/>
    </location>
</feature>
<dbReference type="GO" id="GO:0046872">
    <property type="term" value="F:metal ion binding"/>
    <property type="evidence" value="ECO:0007669"/>
    <property type="project" value="UniProtKB-KW"/>
</dbReference>
<sequence length="235" mass="25844">MSQIGQRVEEFGEDAARMLRMVKPKLRGWLHTGMFPLAMIAGLLLVVITPTLSGRVGAAVFTMTAGLLFGVSAVYHRGNWSPAYEGFLKRFDHANIFLIIAGTYTPFALTLLPRDEGTQLLIIVWGGAIGGVLFRVFWVSAPRWLYVPIYVALGWVAIFYFGPLYRAGGPLIISLIALGGLLYTAGAVVYGFKRPDPSPRWFGFHEIFHALTLLAFSAHYTAVLLAVLKLPQTNA</sequence>
<dbReference type="InterPro" id="IPR004254">
    <property type="entry name" value="AdipoR/HlyIII-related"/>
</dbReference>
<feature type="transmembrane region" description="Helical" evidence="6">
    <location>
        <begin position="120"/>
        <end position="138"/>
    </location>
</feature>
<dbReference type="Pfam" id="PF03006">
    <property type="entry name" value="HlyIII"/>
    <property type="match status" value="1"/>
</dbReference>
<evidence type="ECO:0000256" key="1">
    <source>
        <dbReference type="ARBA" id="ARBA00004141"/>
    </source>
</evidence>
<keyword evidence="2 6" id="KW-0812">Transmembrane</keyword>
<feature type="transmembrane region" description="Helical" evidence="6">
    <location>
        <begin position="56"/>
        <end position="75"/>
    </location>
</feature>
<organism evidence="7 8">
    <name type="scientific">Yimella lutea</name>
    <dbReference type="NCBI Taxonomy" id="587872"/>
    <lineage>
        <taxon>Bacteria</taxon>
        <taxon>Bacillati</taxon>
        <taxon>Actinomycetota</taxon>
        <taxon>Actinomycetes</taxon>
        <taxon>Micrococcales</taxon>
        <taxon>Dermacoccaceae</taxon>
        <taxon>Yimella</taxon>
    </lineage>
</organism>
<dbReference type="OrthoDB" id="9813689at2"/>
<comment type="subcellular location">
    <subcellularLocation>
        <location evidence="1">Membrane</location>
        <topology evidence="1">Multi-pass membrane protein</topology>
    </subcellularLocation>
</comment>
<feature type="transmembrane region" description="Helical" evidence="6">
    <location>
        <begin position="95"/>
        <end position="113"/>
    </location>
</feature>
<keyword evidence="3 6" id="KW-1133">Transmembrane helix</keyword>
<dbReference type="PANTHER" id="PTHR20855:SF3">
    <property type="entry name" value="LD03007P"/>
    <property type="match status" value="1"/>
</dbReference>
<feature type="binding site" evidence="5">
    <location>
        <position position="205"/>
    </location>
    <ligand>
        <name>Zn(2+)</name>
        <dbReference type="ChEBI" id="CHEBI:29105"/>
    </ligand>
</feature>
<evidence type="ECO:0000256" key="3">
    <source>
        <dbReference type="ARBA" id="ARBA00022989"/>
    </source>
</evidence>
<feature type="transmembrane region" description="Helical" evidence="6">
    <location>
        <begin position="28"/>
        <end position="49"/>
    </location>
</feature>
<dbReference type="GO" id="GO:0016020">
    <property type="term" value="C:membrane"/>
    <property type="evidence" value="ECO:0007669"/>
    <property type="project" value="UniProtKB-SubCell"/>
</dbReference>